<reference evidence="2 3" key="1">
    <citation type="submission" date="2021-06" db="EMBL/GenBank/DDBJ databases">
        <title>Faecalicatena sp. nov. isolated from porcine feces.</title>
        <authorList>
            <person name="Oh B.S."/>
            <person name="Lee J.H."/>
        </authorList>
    </citation>
    <scope>NUCLEOTIDE SEQUENCE [LARGE SCALE GENOMIC DNA]</scope>
    <source>
        <strain evidence="2 3">AGMB00832</strain>
    </source>
</reference>
<accession>A0ABS6D949</accession>
<dbReference type="PANTHER" id="PTHR37947:SF1">
    <property type="entry name" value="BLL2462 PROTEIN"/>
    <property type="match status" value="1"/>
</dbReference>
<evidence type="ECO:0000313" key="3">
    <source>
        <dbReference type="Proteomes" id="UP000723714"/>
    </source>
</evidence>
<organism evidence="2 3">
    <name type="scientific">Faecalicatena faecalis</name>
    <dbReference type="NCBI Taxonomy" id="2726362"/>
    <lineage>
        <taxon>Bacteria</taxon>
        <taxon>Bacillati</taxon>
        <taxon>Bacillota</taxon>
        <taxon>Clostridia</taxon>
        <taxon>Lachnospirales</taxon>
        <taxon>Lachnospiraceae</taxon>
        <taxon>Faecalicatena</taxon>
    </lineage>
</organism>
<proteinExistence type="predicted"/>
<dbReference type="PANTHER" id="PTHR37947">
    <property type="entry name" value="BLL2462 PROTEIN"/>
    <property type="match status" value="1"/>
</dbReference>
<evidence type="ECO:0000313" key="2">
    <source>
        <dbReference type="EMBL" id="MBU3878133.1"/>
    </source>
</evidence>
<comment type="caution">
    <text evidence="2">The sequence shown here is derived from an EMBL/GenBank/DDBJ whole genome shotgun (WGS) entry which is preliminary data.</text>
</comment>
<feature type="domain" description="Putative glutamine amidotransferase" evidence="1">
    <location>
        <begin position="2"/>
        <end position="245"/>
    </location>
</feature>
<sequence length="249" mass="27522">MKVLLVGESWVSRGENAVGLDVIGMSSYTEAAGSFMEKSGRYGIDFTYIPGYRASVDFPMTEEQMSQYQVIIISDIGSNSLLLHPKVQNNCERIPNRLRELSSYVKHGGGLLMCGGYMGFSGFMGKAGFGITPLAKVLPVSLLNYDDRIEEPSGVVPQIKVKEHPILEGVKADWPYFLGYNSLKAKEGAVEIASVNENDAFITVWDYGKGRAGIFASDIAPHWAPPAFLDWESYGLFFANYLKWLGHEI</sequence>
<dbReference type="Proteomes" id="UP000723714">
    <property type="component" value="Unassembled WGS sequence"/>
</dbReference>
<dbReference type="RefSeq" id="WP_216244716.1">
    <property type="nucleotide sequence ID" value="NZ_JABACJ020000028.1"/>
</dbReference>
<gene>
    <name evidence="2" type="ORF">HGO97_020230</name>
</gene>
<dbReference type="EMBL" id="JABACJ020000028">
    <property type="protein sequence ID" value="MBU3878133.1"/>
    <property type="molecule type" value="Genomic_DNA"/>
</dbReference>
<keyword evidence="3" id="KW-1185">Reference proteome</keyword>
<evidence type="ECO:0000259" key="1">
    <source>
        <dbReference type="Pfam" id="PF07090"/>
    </source>
</evidence>
<name>A0ABS6D949_9FIRM</name>
<dbReference type="Pfam" id="PF07090">
    <property type="entry name" value="GATase1_like"/>
    <property type="match status" value="1"/>
</dbReference>
<dbReference type="InterPro" id="IPR010768">
    <property type="entry name" value="GATase1-like"/>
</dbReference>
<protein>
    <submittedName>
        <fullName evidence="2">Cytoplasmic protein</fullName>
    </submittedName>
</protein>